<evidence type="ECO:0000256" key="3">
    <source>
        <dbReference type="SAM" id="SignalP"/>
    </source>
</evidence>
<comment type="caution">
    <text evidence="5">The sequence shown here is derived from an EMBL/GenBank/DDBJ whole genome shotgun (WGS) entry which is preliminary data.</text>
</comment>
<evidence type="ECO:0000256" key="2">
    <source>
        <dbReference type="ARBA" id="ARBA00022729"/>
    </source>
</evidence>
<accession>A0A085VGH3</accession>
<evidence type="ECO:0000259" key="4">
    <source>
        <dbReference type="SMART" id="SM00062"/>
    </source>
</evidence>
<keyword evidence="6" id="KW-1185">Reference proteome</keyword>
<name>A0A085VGH3_PSESX</name>
<feature type="chain" id="PRO_5001798840" evidence="3">
    <location>
        <begin position="27"/>
        <end position="276"/>
    </location>
</feature>
<reference evidence="5 6" key="1">
    <citation type="submission" date="2014-07" db="EMBL/GenBank/DDBJ databases">
        <title>Draft Genome Sequences of Environmental Pseudomonas syringae strains.</title>
        <authorList>
            <person name="Baltrus D.A."/>
            <person name="Berge O."/>
            <person name="Morris C."/>
        </authorList>
    </citation>
    <scope>NUCLEOTIDE SEQUENCE [LARGE SCALE GENOMIC DNA]</scope>
    <source>
        <strain evidence="5 6">GAW0119</strain>
    </source>
</reference>
<evidence type="ECO:0000256" key="1">
    <source>
        <dbReference type="ARBA" id="ARBA00010333"/>
    </source>
</evidence>
<dbReference type="PROSITE" id="PS51257">
    <property type="entry name" value="PROKAR_LIPOPROTEIN"/>
    <property type="match status" value="1"/>
</dbReference>
<feature type="signal peptide" evidence="3">
    <location>
        <begin position="1"/>
        <end position="26"/>
    </location>
</feature>
<dbReference type="AlphaFoldDB" id="A0A085VGH3"/>
<evidence type="ECO:0000313" key="6">
    <source>
        <dbReference type="Proteomes" id="UP000028631"/>
    </source>
</evidence>
<organism evidence="5 6">
    <name type="scientific">Pseudomonas syringae</name>
    <dbReference type="NCBI Taxonomy" id="317"/>
    <lineage>
        <taxon>Bacteria</taxon>
        <taxon>Pseudomonadati</taxon>
        <taxon>Pseudomonadota</taxon>
        <taxon>Gammaproteobacteria</taxon>
        <taxon>Pseudomonadales</taxon>
        <taxon>Pseudomonadaceae</taxon>
        <taxon>Pseudomonas</taxon>
    </lineage>
</organism>
<keyword evidence="2 3" id="KW-0732">Signal</keyword>
<dbReference type="SUPFAM" id="SSF53850">
    <property type="entry name" value="Periplasmic binding protein-like II"/>
    <property type="match status" value="1"/>
</dbReference>
<evidence type="ECO:0000313" key="5">
    <source>
        <dbReference type="EMBL" id="KFE54536.1"/>
    </source>
</evidence>
<dbReference type="Gene3D" id="3.40.190.10">
    <property type="entry name" value="Periplasmic binding protein-like II"/>
    <property type="match status" value="2"/>
</dbReference>
<dbReference type="PANTHER" id="PTHR35936">
    <property type="entry name" value="MEMBRANE-BOUND LYTIC MUREIN TRANSGLYCOSYLASE F"/>
    <property type="match status" value="1"/>
</dbReference>
<sequence length="276" mass="30473">MKMKQNGIRFALALFTAFSACTAVHADDSLQTIRERGVIRVANTQASPPWSYLGDDNLPAGYDVAIAKEVAKRIGVAKVEFVADSFKNFVEGLKADKYDLVMNDVTPTEERKKQVDFSSPYGVEQFYIFVREDNKTINSIKDMPSRSIGVTSGTSNESWARKHMTTSDIRTYENGGLVFNDLAIGRVDGVLSSLFGGEKYKKTNNLPIKAVGEPLTYQLSAPVLKIGRDSLREAVSKAVDEMVKDGTVDAYSKQWIGPDYHMTHGIQAALTELAEE</sequence>
<dbReference type="SMART" id="SM00062">
    <property type="entry name" value="PBPb"/>
    <property type="match status" value="1"/>
</dbReference>
<feature type="domain" description="Solute-binding protein family 3/N-terminal" evidence="4">
    <location>
        <begin position="38"/>
        <end position="259"/>
    </location>
</feature>
<dbReference type="Proteomes" id="UP000028631">
    <property type="component" value="Unassembled WGS sequence"/>
</dbReference>
<gene>
    <name evidence="5" type="ORF">IV01_15620</name>
</gene>
<comment type="similarity">
    <text evidence="1">Belongs to the bacterial solute-binding protein 3 family.</text>
</comment>
<dbReference type="InterPro" id="IPR001638">
    <property type="entry name" value="Solute-binding_3/MltF_N"/>
</dbReference>
<proteinExistence type="inferred from homology"/>
<dbReference type="Pfam" id="PF00497">
    <property type="entry name" value="SBP_bac_3"/>
    <property type="match status" value="1"/>
</dbReference>
<dbReference type="PATRIC" id="fig|317.175.peg.3253"/>
<protein>
    <submittedName>
        <fullName evidence="5">Cysteine ABC transporter substrate-binding protein</fullName>
    </submittedName>
</protein>
<dbReference type="EMBL" id="JPQU01000043">
    <property type="protein sequence ID" value="KFE54536.1"/>
    <property type="molecule type" value="Genomic_DNA"/>
</dbReference>